<dbReference type="EMBL" id="JACSPR010000004">
    <property type="protein sequence ID" value="MBD8030211.1"/>
    <property type="molecule type" value="Genomic_DNA"/>
</dbReference>
<comment type="similarity">
    <text evidence="2">Belongs to the binding-protein-dependent transport system permease family. FecCD subfamily.</text>
</comment>
<keyword evidence="4" id="KW-1003">Cell membrane</keyword>
<dbReference type="AlphaFoldDB" id="A0A8I0LCB3"/>
<keyword evidence="5 8" id="KW-0812">Transmembrane</keyword>
<keyword evidence="10" id="KW-1185">Reference proteome</keyword>
<evidence type="ECO:0000256" key="7">
    <source>
        <dbReference type="ARBA" id="ARBA00023136"/>
    </source>
</evidence>
<comment type="subcellular location">
    <subcellularLocation>
        <location evidence="1">Cell membrane</location>
        <topology evidence="1">Multi-pass membrane protein</topology>
    </subcellularLocation>
</comment>
<dbReference type="RefSeq" id="WP_191733423.1">
    <property type="nucleotide sequence ID" value="NZ_JACSPR010000004.1"/>
</dbReference>
<feature type="transmembrane region" description="Helical" evidence="8">
    <location>
        <begin position="148"/>
        <end position="168"/>
    </location>
</feature>
<feature type="transmembrane region" description="Helical" evidence="8">
    <location>
        <begin position="180"/>
        <end position="201"/>
    </location>
</feature>
<evidence type="ECO:0000256" key="3">
    <source>
        <dbReference type="ARBA" id="ARBA00022448"/>
    </source>
</evidence>
<dbReference type="GO" id="GO:0005886">
    <property type="term" value="C:plasma membrane"/>
    <property type="evidence" value="ECO:0007669"/>
    <property type="project" value="UniProtKB-SubCell"/>
</dbReference>
<dbReference type="Gene3D" id="1.10.3470.10">
    <property type="entry name" value="ABC transporter involved in vitamin B12 uptake, BtuC"/>
    <property type="match status" value="1"/>
</dbReference>
<feature type="transmembrane region" description="Helical" evidence="8">
    <location>
        <begin position="313"/>
        <end position="335"/>
    </location>
</feature>
<dbReference type="InterPro" id="IPR037294">
    <property type="entry name" value="ABC_BtuC-like"/>
</dbReference>
<sequence>MLPMIRSRPAETKGFDDALGYTARRRHALVWCVALTCALVATMGAGIIAGPVDISVADSVRILGHHLLGVGLTDQAQVAQDAIVWEIRVPRVLLGAAVGAGLALAGVILQALVRNMLADPYVLGVNSGASVGAAAAVLFGAGAGFGDYALQGSAFLGALVASLLVFFIARGAGRLTSTRLLMAGVAVGYALSAATSFLVFASDSAEGARSVMFWLLGSLGLATWNGPLAVIIVVVSSVAVVLMIWGRHLDALVAGDETALTLGINPERFRLVLLVVSCLLVGVIVAMAGSIGFIGLVVPHLARRIVGGTHRAVLPVAALLGSILLIWADILARTVLAPQEMPIGIITALVGAPFLLILVRRMRTSA</sequence>
<evidence type="ECO:0000313" key="9">
    <source>
        <dbReference type="EMBL" id="MBD8030211.1"/>
    </source>
</evidence>
<dbReference type="GO" id="GO:0033214">
    <property type="term" value="P:siderophore-iron import into cell"/>
    <property type="evidence" value="ECO:0007669"/>
    <property type="project" value="TreeGrafter"/>
</dbReference>
<evidence type="ECO:0000256" key="6">
    <source>
        <dbReference type="ARBA" id="ARBA00022989"/>
    </source>
</evidence>
<dbReference type="GO" id="GO:0022857">
    <property type="term" value="F:transmembrane transporter activity"/>
    <property type="evidence" value="ECO:0007669"/>
    <property type="project" value="InterPro"/>
</dbReference>
<keyword evidence="6 8" id="KW-1133">Transmembrane helix</keyword>
<evidence type="ECO:0000256" key="8">
    <source>
        <dbReference type="SAM" id="Phobius"/>
    </source>
</evidence>
<evidence type="ECO:0000313" key="10">
    <source>
        <dbReference type="Proteomes" id="UP000650224"/>
    </source>
</evidence>
<keyword evidence="3" id="KW-0813">Transport</keyword>
<dbReference type="PANTHER" id="PTHR30472:SF67">
    <property type="entry name" value="PERMEASE OF ABC TRANSPORTER-RELATED"/>
    <property type="match status" value="1"/>
</dbReference>
<evidence type="ECO:0000256" key="1">
    <source>
        <dbReference type="ARBA" id="ARBA00004651"/>
    </source>
</evidence>
<proteinExistence type="inferred from homology"/>
<feature type="transmembrane region" description="Helical" evidence="8">
    <location>
        <begin position="229"/>
        <end position="249"/>
    </location>
</feature>
<dbReference type="InterPro" id="IPR000522">
    <property type="entry name" value="ABC_transptr_permease_BtuC"/>
</dbReference>
<dbReference type="CDD" id="cd06550">
    <property type="entry name" value="TM_ABC_iron-siderophores_like"/>
    <property type="match status" value="1"/>
</dbReference>
<feature type="transmembrane region" description="Helical" evidence="8">
    <location>
        <begin position="28"/>
        <end position="49"/>
    </location>
</feature>
<organism evidence="9 10">
    <name type="scientific">Corynebacterium gallinarum</name>
    <dbReference type="NCBI Taxonomy" id="2762214"/>
    <lineage>
        <taxon>Bacteria</taxon>
        <taxon>Bacillati</taxon>
        <taxon>Actinomycetota</taxon>
        <taxon>Actinomycetes</taxon>
        <taxon>Mycobacteriales</taxon>
        <taxon>Corynebacteriaceae</taxon>
        <taxon>Corynebacterium</taxon>
    </lineage>
</organism>
<evidence type="ECO:0000256" key="5">
    <source>
        <dbReference type="ARBA" id="ARBA00022692"/>
    </source>
</evidence>
<feature type="transmembrane region" description="Helical" evidence="8">
    <location>
        <begin position="120"/>
        <end position="142"/>
    </location>
</feature>
<dbReference type="PANTHER" id="PTHR30472">
    <property type="entry name" value="FERRIC ENTEROBACTIN TRANSPORT SYSTEM PERMEASE PROTEIN"/>
    <property type="match status" value="1"/>
</dbReference>
<comment type="caution">
    <text evidence="9">The sequence shown here is derived from an EMBL/GenBank/DDBJ whole genome shotgun (WGS) entry which is preliminary data.</text>
</comment>
<dbReference type="FunFam" id="1.10.3470.10:FF:000001">
    <property type="entry name" value="Vitamin B12 ABC transporter permease BtuC"/>
    <property type="match status" value="1"/>
</dbReference>
<dbReference type="SUPFAM" id="SSF81345">
    <property type="entry name" value="ABC transporter involved in vitamin B12 uptake, BtuC"/>
    <property type="match status" value="1"/>
</dbReference>
<feature type="transmembrane region" description="Helical" evidence="8">
    <location>
        <begin position="92"/>
        <end position="113"/>
    </location>
</feature>
<name>A0A8I0LCB3_9CORY</name>
<reference evidence="9 10" key="1">
    <citation type="submission" date="2020-08" db="EMBL/GenBank/DDBJ databases">
        <title>A Genomic Blueprint of the Chicken Gut Microbiome.</title>
        <authorList>
            <person name="Gilroy R."/>
            <person name="Ravi A."/>
            <person name="Getino M."/>
            <person name="Pursley I."/>
            <person name="Horton D.L."/>
            <person name="Alikhan N.-F."/>
            <person name="Baker D."/>
            <person name="Gharbi K."/>
            <person name="Hall N."/>
            <person name="Watson M."/>
            <person name="Adriaenssens E.M."/>
            <person name="Foster-Nyarko E."/>
            <person name="Jarju S."/>
            <person name="Secka A."/>
            <person name="Antonio M."/>
            <person name="Oren A."/>
            <person name="Chaudhuri R."/>
            <person name="La Ragione R.M."/>
            <person name="Hildebrand F."/>
            <person name="Pallen M.J."/>
        </authorList>
    </citation>
    <scope>NUCLEOTIDE SEQUENCE [LARGE SCALE GENOMIC DNA]</scope>
    <source>
        <strain evidence="9 10">Sa1YVA5</strain>
    </source>
</reference>
<evidence type="ECO:0000256" key="2">
    <source>
        <dbReference type="ARBA" id="ARBA00007935"/>
    </source>
</evidence>
<gene>
    <name evidence="9" type="ORF">H9627_07730</name>
</gene>
<evidence type="ECO:0000256" key="4">
    <source>
        <dbReference type="ARBA" id="ARBA00022475"/>
    </source>
</evidence>
<dbReference type="Pfam" id="PF01032">
    <property type="entry name" value="FecCD"/>
    <property type="match status" value="1"/>
</dbReference>
<protein>
    <submittedName>
        <fullName evidence="9">Iron ABC transporter permease</fullName>
    </submittedName>
</protein>
<dbReference type="Proteomes" id="UP000650224">
    <property type="component" value="Unassembled WGS sequence"/>
</dbReference>
<accession>A0A8I0LCB3</accession>
<feature type="transmembrane region" description="Helical" evidence="8">
    <location>
        <begin position="269"/>
        <end position="301"/>
    </location>
</feature>
<keyword evidence="7 8" id="KW-0472">Membrane</keyword>
<feature type="transmembrane region" description="Helical" evidence="8">
    <location>
        <begin position="341"/>
        <end position="359"/>
    </location>
</feature>